<feature type="compositionally biased region" description="Polar residues" evidence="1">
    <location>
        <begin position="60"/>
        <end position="72"/>
    </location>
</feature>
<feature type="compositionally biased region" description="Polar residues" evidence="1">
    <location>
        <begin position="42"/>
        <end position="51"/>
    </location>
</feature>
<evidence type="ECO:0000313" key="3">
    <source>
        <dbReference type="Proteomes" id="UP000286134"/>
    </source>
</evidence>
<dbReference type="AlphaFoldDB" id="A0A420I510"/>
<accession>A0A420I510</accession>
<comment type="caution">
    <text evidence="2">The sequence shown here is derived from an EMBL/GenBank/DDBJ whole genome shotgun (WGS) entry which is preliminary data.</text>
</comment>
<protein>
    <submittedName>
        <fullName evidence="2">Uncharacterized protein</fullName>
    </submittedName>
</protein>
<keyword evidence="3" id="KW-1185">Reference proteome</keyword>
<reference evidence="2 3" key="1">
    <citation type="journal article" date="2018" name="BMC Genomics">
        <title>Comparative genome analyses reveal sequence features reflecting distinct modes of host-adaptation between dicot and monocot powdery mildew.</title>
        <authorList>
            <person name="Wu Y."/>
            <person name="Ma X."/>
            <person name="Pan Z."/>
            <person name="Kale S.D."/>
            <person name="Song Y."/>
            <person name="King H."/>
            <person name="Zhang Q."/>
            <person name="Presley C."/>
            <person name="Deng X."/>
            <person name="Wei C.I."/>
            <person name="Xiao S."/>
        </authorList>
    </citation>
    <scope>NUCLEOTIDE SEQUENCE [LARGE SCALE GENOMIC DNA]</scope>
    <source>
        <strain evidence="2">UMSG2</strain>
    </source>
</reference>
<dbReference type="EMBL" id="MCFK01001622">
    <property type="protein sequence ID" value="RKF64798.1"/>
    <property type="molecule type" value="Genomic_DNA"/>
</dbReference>
<evidence type="ECO:0000313" key="2">
    <source>
        <dbReference type="EMBL" id="RKF64798.1"/>
    </source>
</evidence>
<gene>
    <name evidence="2" type="ORF">OnM2_016060</name>
</gene>
<feature type="region of interest" description="Disordered" evidence="1">
    <location>
        <begin position="1"/>
        <end position="82"/>
    </location>
</feature>
<name>A0A420I510_9PEZI</name>
<organism evidence="2 3">
    <name type="scientific">Erysiphe neolycopersici</name>
    <dbReference type="NCBI Taxonomy" id="212602"/>
    <lineage>
        <taxon>Eukaryota</taxon>
        <taxon>Fungi</taxon>
        <taxon>Dikarya</taxon>
        <taxon>Ascomycota</taxon>
        <taxon>Pezizomycotina</taxon>
        <taxon>Leotiomycetes</taxon>
        <taxon>Erysiphales</taxon>
        <taxon>Erysiphaceae</taxon>
        <taxon>Erysiphe</taxon>
    </lineage>
</organism>
<evidence type="ECO:0000256" key="1">
    <source>
        <dbReference type="SAM" id="MobiDB-lite"/>
    </source>
</evidence>
<sequence>MLHRQPPIESSTTGPSTPDGAIPITKSPSLESMAIEPPSPEITPSHQSPTEHTAFIQKEVCQSPQSSSTLDNISIFAESDAP</sequence>
<proteinExistence type="predicted"/>
<dbReference type="Proteomes" id="UP000286134">
    <property type="component" value="Unassembled WGS sequence"/>
</dbReference>